<evidence type="ECO:0000256" key="1">
    <source>
        <dbReference type="ARBA" id="ARBA00004635"/>
    </source>
</evidence>
<reference evidence="10 11" key="1">
    <citation type="journal article" date="2019" name="Indoor Air">
        <title>Impacts of indoor surface finishes on bacterial viability.</title>
        <authorList>
            <person name="Hu J."/>
            <person name="Maamar S.B."/>
            <person name="Glawe A.J."/>
            <person name="Gottel N."/>
            <person name="Gilbert J.A."/>
            <person name="Hartmann E.M."/>
        </authorList>
    </citation>
    <scope>NUCLEOTIDE SEQUENCE [LARGE SCALE GENOMIC DNA]</scope>
    <source>
        <strain evidence="10 11">AF060A6</strain>
    </source>
</reference>
<evidence type="ECO:0000313" key="10">
    <source>
        <dbReference type="EMBL" id="THE13001.1"/>
    </source>
</evidence>
<keyword evidence="6" id="KW-0564">Palmitate</keyword>
<feature type="domain" description="Spore germination GerAC-like C-terminal" evidence="8">
    <location>
        <begin position="228"/>
        <end position="393"/>
    </location>
</feature>
<evidence type="ECO:0000259" key="9">
    <source>
        <dbReference type="Pfam" id="PF25198"/>
    </source>
</evidence>
<dbReference type="Gene3D" id="3.30.300.210">
    <property type="entry name" value="Nutrient germinant receptor protein C, domain 3"/>
    <property type="match status" value="1"/>
</dbReference>
<evidence type="ECO:0000256" key="2">
    <source>
        <dbReference type="ARBA" id="ARBA00007886"/>
    </source>
</evidence>
<protein>
    <submittedName>
        <fullName evidence="10">Ger(X)C family spore germination protein</fullName>
    </submittedName>
</protein>
<keyword evidence="5" id="KW-0472">Membrane</keyword>
<dbReference type="Proteomes" id="UP000306477">
    <property type="component" value="Unassembled WGS sequence"/>
</dbReference>
<evidence type="ECO:0000313" key="11">
    <source>
        <dbReference type="Proteomes" id="UP000306477"/>
    </source>
</evidence>
<dbReference type="InterPro" id="IPR008844">
    <property type="entry name" value="Spore_GerAC-like"/>
</dbReference>
<dbReference type="Pfam" id="PF05504">
    <property type="entry name" value="Spore_GerAC"/>
    <property type="match status" value="1"/>
</dbReference>
<comment type="caution">
    <text evidence="10">The sequence shown here is derived from an EMBL/GenBank/DDBJ whole genome shotgun (WGS) entry which is preliminary data.</text>
</comment>
<dbReference type="RefSeq" id="WP_136379277.1">
    <property type="nucleotide sequence ID" value="NZ_SLUB01000012.1"/>
</dbReference>
<dbReference type="GO" id="GO:0009847">
    <property type="term" value="P:spore germination"/>
    <property type="evidence" value="ECO:0007669"/>
    <property type="project" value="InterPro"/>
</dbReference>
<organism evidence="10 11">
    <name type="scientific">Bacillus timonensis</name>
    <dbReference type="NCBI Taxonomy" id="1033734"/>
    <lineage>
        <taxon>Bacteria</taxon>
        <taxon>Bacillati</taxon>
        <taxon>Bacillota</taxon>
        <taxon>Bacilli</taxon>
        <taxon>Bacillales</taxon>
        <taxon>Bacillaceae</taxon>
        <taxon>Bacillus</taxon>
    </lineage>
</organism>
<evidence type="ECO:0000256" key="3">
    <source>
        <dbReference type="ARBA" id="ARBA00022544"/>
    </source>
</evidence>
<dbReference type="InterPro" id="IPR038501">
    <property type="entry name" value="Spore_GerAC_C_sf"/>
</dbReference>
<evidence type="ECO:0000256" key="4">
    <source>
        <dbReference type="ARBA" id="ARBA00022729"/>
    </source>
</evidence>
<keyword evidence="3" id="KW-0309">Germination</keyword>
<keyword evidence="11" id="KW-1185">Reference proteome</keyword>
<dbReference type="AlphaFoldDB" id="A0A4S3PTC1"/>
<evidence type="ECO:0000256" key="5">
    <source>
        <dbReference type="ARBA" id="ARBA00023136"/>
    </source>
</evidence>
<accession>A0A4S3PTC1</accession>
<dbReference type="NCBIfam" id="TIGR02887">
    <property type="entry name" value="spore_ger_x_C"/>
    <property type="match status" value="1"/>
</dbReference>
<keyword evidence="4" id="KW-0732">Signal</keyword>
<evidence type="ECO:0000259" key="8">
    <source>
        <dbReference type="Pfam" id="PF05504"/>
    </source>
</evidence>
<comment type="subcellular location">
    <subcellularLocation>
        <location evidence="1">Membrane</location>
        <topology evidence="1">Lipid-anchor</topology>
    </subcellularLocation>
</comment>
<dbReference type="Pfam" id="PF25198">
    <property type="entry name" value="Spore_GerAC_N"/>
    <property type="match status" value="1"/>
</dbReference>
<gene>
    <name evidence="10" type="ORF">E1I69_08995</name>
</gene>
<dbReference type="GO" id="GO:0016020">
    <property type="term" value="C:membrane"/>
    <property type="evidence" value="ECO:0007669"/>
    <property type="project" value="UniProtKB-SubCell"/>
</dbReference>
<proteinExistence type="inferred from homology"/>
<dbReference type="InterPro" id="IPR057336">
    <property type="entry name" value="GerAC_N"/>
</dbReference>
<comment type="similarity">
    <text evidence="2">Belongs to the GerABKC lipoprotein family.</text>
</comment>
<dbReference type="PANTHER" id="PTHR35789:SF1">
    <property type="entry name" value="SPORE GERMINATION PROTEIN B3"/>
    <property type="match status" value="1"/>
</dbReference>
<evidence type="ECO:0000256" key="7">
    <source>
        <dbReference type="ARBA" id="ARBA00023288"/>
    </source>
</evidence>
<dbReference type="PROSITE" id="PS51257">
    <property type="entry name" value="PROKAR_LIPOPROTEIN"/>
    <property type="match status" value="1"/>
</dbReference>
<keyword evidence="7" id="KW-0449">Lipoprotein</keyword>
<name>A0A4S3PTC1_9BACI</name>
<dbReference type="STRING" id="1033734.GCA_000285535_02108"/>
<sequence>MKMLRTFMLLLVFTLFLTGCWDRYELEERANILALAIDLADGDYQGEVTHRDGDFPRDEKDILYKVTAQVALPGKIKLGPEGGGGQGSEKTAWLLETYGHTIKDAMSNLQQQLAEKLYLGHLQIIVVSDEIAKKDITDISEYLKRNYEVRRTAWMAINKKDAAKVLRTAPPLETVPALYLGDTLDNAVRFGKLPREYLGNFWIDLSDKGIDPVLPGIKVINNDRIMVDGIAYFRGGKMVGLASPIEIGAFMDLKEKASGGYPISVSLGDESVIVIQTQERNSKIKVDVKNGTPSATIHVEIEASIEEAIGVTVNGGKIKEIEKAASNKMEEVSSEFINRLQEQGADVLGLGARIRAKFGTYWDEEVKTDEKWSDIYKDMEIKVAFDYTIRRTGIDWE</sequence>
<dbReference type="InterPro" id="IPR046953">
    <property type="entry name" value="Spore_GerAC-like_C"/>
</dbReference>
<dbReference type="OrthoDB" id="9816067at2"/>
<dbReference type="EMBL" id="SLUB01000012">
    <property type="protein sequence ID" value="THE13001.1"/>
    <property type="molecule type" value="Genomic_DNA"/>
</dbReference>
<evidence type="ECO:0000256" key="6">
    <source>
        <dbReference type="ARBA" id="ARBA00023139"/>
    </source>
</evidence>
<dbReference type="PANTHER" id="PTHR35789">
    <property type="entry name" value="SPORE GERMINATION PROTEIN B3"/>
    <property type="match status" value="1"/>
</dbReference>
<feature type="domain" description="Spore germination protein N-terminal" evidence="9">
    <location>
        <begin position="22"/>
        <end position="219"/>
    </location>
</feature>